<feature type="region of interest" description="Disordered" evidence="5">
    <location>
        <begin position="120"/>
        <end position="141"/>
    </location>
</feature>
<dbReference type="Pfam" id="PF00691">
    <property type="entry name" value="OmpA"/>
    <property type="match status" value="1"/>
</dbReference>
<sequence length="224" mass="22618">MSGTGVKRIGAIEAGAAALLLALAACSSPPARDRGNAADVAEVADHADNVAAPGNDTEAVAPPRSILRPEVAAPVSEPEAPRAEDAVVGFDEAGKILTDEATAALDALVASPAARAGGAFTLRGHSDSRGDDRANLRASRRRAETVRDYLADKGIDPARMTVIALGETTPLVPNAHPDGSDDPVARQKNRRVEVHVAPPAPAPAATLAAEGDDAATGNAAAPTE</sequence>
<dbReference type="Proteomes" id="UP000759103">
    <property type="component" value="Unassembled WGS sequence"/>
</dbReference>
<dbReference type="InterPro" id="IPR036737">
    <property type="entry name" value="OmpA-like_sf"/>
</dbReference>
<dbReference type="PROSITE" id="PS51123">
    <property type="entry name" value="OMPA_2"/>
    <property type="match status" value="1"/>
</dbReference>
<accession>A0ABS7BSS1</accession>
<dbReference type="PROSITE" id="PS51257">
    <property type="entry name" value="PROKAR_LIPOPROTEIN"/>
    <property type="match status" value="1"/>
</dbReference>
<keyword evidence="3" id="KW-0998">Cell outer membrane</keyword>
<dbReference type="PANTHER" id="PTHR30329">
    <property type="entry name" value="STATOR ELEMENT OF FLAGELLAR MOTOR COMPLEX"/>
    <property type="match status" value="1"/>
</dbReference>
<evidence type="ECO:0000256" key="5">
    <source>
        <dbReference type="SAM" id="MobiDB-lite"/>
    </source>
</evidence>
<feature type="region of interest" description="Disordered" evidence="5">
    <location>
        <begin position="169"/>
        <end position="224"/>
    </location>
</feature>
<feature type="compositionally biased region" description="Low complexity" evidence="5">
    <location>
        <begin position="203"/>
        <end position="217"/>
    </location>
</feature>
<reference evidence="7 8" key="1">
    <citation type="submission" date="2021-07" db="EMBL/GenBank/DDBJ databases">
        <title>Sphingomonas sp.</title>
        <authorList>
            <person name="Feng G."/>
            <person name="Li J."/>
            <person name="Pan M."/>
        </authorList>
    </citation>
    <scope>NUCLEOTIDE SEQUENCE [LARGE SCALE GENOMIC DNA]</scope>
    <source>
        <strain evidence="7 8">RRHST34</strain>
    </source>
</reference>
<comment type="caution">
    <text evidence="7">The sequence shown here is derived from an EMBL/GenBank/DDBJ whole genome shotgun (WGS) entry which is preliminary data.</text>
</comment>
<feature type="compositionally biased region" description="Basic and acidic residues" evidence="5">
    <location>
        <begin position="124"/>
        <end position="141"/>
    </location>
</feature>
<feature type="domain" description="OmpA-like" evidence="6">
    <location>
        <begin position="77"/>
        <end position="200"/>
    </location>
</feature>
<dbReference type="PRINTS" id="PR01021">
    <property type="entry name" value="OMPADOMAIN"/>
</dbReference>
<evidence type="ECO:0000256" key="3">
    <source>
        <dbReference type="ARBA" id="ARBA00023237"/>
    </source>
</evidence>
<evidence type="ECO:0000256" key="4">
    <source>
        <dbReference type="PROSITE-ProRule" id="PRU00473"/>
    </source>
</evidence>
<dbReference type="RefSeq" id="WP_219750105.1">
    <property type="nucleotide sequence ID" value="NZ_JAHXZN010000008.1"/>
</dbReference>
<evidence type="ECO:0000313" key="8">
    <source>
        <dbReference type="Proteomes" id="UP000759103"/>
    </source>
</evidence>
<dbReference type="Gene3D" id="3.30.1330.60">
    <property type="entry name" value="OmpA-like domain"/>
    <property type="match status" value="1"/>
</dbReference>
<dbReference type="InterPro" id="IPR006665">
    <property type="entry name" value="OmpA-like"/>
</dbReference>
<proteinExistence type="predicted"/>
<evidence type="ECO:0000259" key="6">
    <source>
        <dbReference type="PROSITE" id="PS51123"/>
    </source>
</evidence>
<name>A0ABS7BSS1_9SPHN</name>
<gene>
    <name evidence="7" type="ORF">KZ820_17625</name>
</gene>
<dbReference type="PANTHER" id="PTHR30329:SF21">
    <property type="entry name" value="LIPOPROTEIN YIAD-RELATED"/>
    <property type="match status" value="1"/>
</dbReference>
<dbReference type="SUPFAM" id="SSF103088">
    <property type="entry name" value="OmpA-like"/>
    <property type="match status" value="1"/>
</dbReference>
<evidence type="ECO:0000313" key="7">
    <source>
        <dbReference type="EMBL" id="MBW6532565.1"/>
    </source>
</evidence>
<feature type="region of interest" description="Disordered" evidence="5">
    <location>
        <begin position="47"/>
        <end position="82"/>
    </location>
</feature>
<dbReference type="CDD" id="cd07185">
    <property type="entry name" value="OmpA_C-like"/>
    <property type="match status" value="1"/>
</dbReference>
<keyword evidence="2 4" id="KW-0472">Membrane</keyword>
<keyword evidence="8" id="KW-1185">Reference proteome</keyword>
<dbReference type="InterPro" id="IPR050330">
    <property type="entry name" value="Bact_OuterMem_StrucFunc"/>
</dbReference>
<evidence type="ECO:0000256" key="1">
    <source>
        <dbReference type="ARBA" id="ARBA00004442"/>
    </source>
</evidence>
<organism evidence="7 8">
    <name type="scientific">Sphingomonas citri</name>
    <dbReference type="NCBI Taxonomy" id="2862499"/>
    <lineage>
        <taxon>Bacteria</taxon>
        <taxon>Pseudomonadati</taxon>
        <taxon>Pseudomonadota</taxon>
        <taxon>Alphaproteobacteria</taxon>
        <taxon>Sphingomonadales</taxon>
        <taxon>Sphingomonadaceae</taxon>
        <taxon>Sphingomonas</taxon>
    </lineage>
</organism>
<dbReference type="EMBL" id="JAHXZN010000008">
    <property type="protein sequence ID" value="MBW6532565.1"/>
    <property type="molecule type" value="Genomic_DNA"/>
</dbReference>
<comment type="subcellular location">
    <subcellularLocation>
        <location evidence="1">Cell outer membrane</location>
    </subcellularLocation>
</comment>
<dbReference type="InterPro" id="IPR006664">
    <property type="entry name" value="OMP_bac"/>
</dbReference>
<evidence type="ECO:0000256" key="2">
    <source>
        <dbReference type="ARBA" id="ARBA00023136"/>
    </source>
</evidence>
<protein>
    <submittedName>
        <fullName evidence="7">OmpA family protein</fullName>
    </submittedName>
</protein>